<protein>
    <submittedName>
        <fullName evidence="3">Uncharacterized protein</fullName>
    </submittedName>
</protein>
<organism evidence="3 4">
    <name type="scientific">Diplogelasinospora grovesii</name>
    <dbReference type="NCBI Taxonomy" id="303347"/>
    <lineage>
        <taxon>Eukaryota</taxon>
        <taxon>Fungi</taxon>
        <taxon>Dikarya</taxon>
        <taxon>Ascomycota</taxon>
        <taxon>Pezizomycotina</taxon>
        <taxon>Sordariomycetes</taxon>
        <taxon>Sordariomycetidae</taxon>
        <taxon>Sordariales</taxon>
        <taxon>Diplogelasinosporaceae</taxon>
        <taxon>Diplogelasinospora</taxon>
    </lineage>
</organism>
<reference evidence="4" key="1">
    <citation type="journal article" date="2023" name="Mol. Phylogenet. Evol.">
        <title>Genome-scale phylogeny and comparative genomics of the fungal order Sordariales.</title>
        <authorList>
            <person name="Hensen N."/>
            <person name="Bonometti L."/>
            <person name="Westerberg I."/>
            <person name="Brannstrom I.O."/>
            <person name="Guillou S."/>
            <person name="Cros-Aarteil S."/>
            <person name="Calhoun S."/>
            <person name="Haridas S."/>
            <person name="Kuo A."/>
            <person name="Mondo S."/>
            <person name="Pangilinan J."/>
            <person name="Riley R."/>
            <person name="LaButti K."/>
            <person name="Andreopoulos B."/>
            <person name="Lipzen A."/>
            <person name="Chen C."/>
            <person name="Yan M."/>
            <person name="Daum C."/>
            <person name="Ng V."/>
            <person name="Clum A."/>
            <person name="Steindorff A."/>
            <person name="Ohm R.A."/>
            <person name="Martin F."/>
            <person name="Silar P."/>
            <person name="Natvig D.O."/>
            <person name="Lalanne C."/>
            <person name="Gautier V."/>
            <person name="Ament-Velasquez S.L."/>
            <person name="Kruys A."/>
            <person name="Hutchinson M.I."/>
            <person name="Powell A.J."/>
            <person name="Barry K."/>
            <person name="Miller A.N."/>
            <person name="Grigoriev I.V."/>
            <person name="Debuchy R."/>
            <person name="Gladieux P."/>
            <person name="Hiltunen Thoren M."/>
            <person name="Johannesson H."/>
        </authorList>
    </citation>
    <scope>NUCLEOTIDE SEQUENCE [LARGE SCALE GENOMIC DNA]</scope>
    <source>
        <strain evidence="4">CBS 340.73</strain>
    </source>
</reference>
<evidence type="ECO:0000256" key="1">
    <source>
        <dbReference type="SAM" id="MobiDB-lite"/>
    </source>
</evidence>
<accession>A0AAN6S9Y0</accession>
<comment type="caution">
    <text evidence="3">The sequence shown here is derived from an EMBL/GenBank/DDBJ whole genome shotgun (WGS) entry which is preliminary data.</text>
</comment>
<evidence type="ECO:0000256" key="2">
    <source>
        <dbReference type="SAM" id="Phobius"/>
    </source>
</evidence>
<proteinExistence type="predicted"/>
<feature type="compositionally biased region" description="Low complexity" evidence="1">
    <location>
        <begin position="54"/>
        <end position="67"/>
    </location>
</feature>
<gene>
    <name evidence="3" type="ORF">QBC46DRAFT_372236</name>
</gene>
<feature type="region of interest" description="Disordered" evidence="1">
    <location>
        <begin position="228"/>
        <end position="249"/>
    </location>
</feature>
<keyword evidence="2" id="KW-0812">Transmembrane</keyword>
<dbReference type="EMBL" id="MU853755">
    <property type="protein sequence ID" value="KAK3945438.1"/>
    <property type="molecule type" value="Genomic_DNA"/>
</dbReference>
<keyword evidence="2" id="KW-1133">Transmembrane helix</keyword>
<dbReference type="Proteomes" id="UP001303473">
    <property type="component" value="Unassembled WGS sequence"/>
</dbReference>
<evidence type="ECO:0000313" key="4">
    <source>
        <dbReference type="Proteomes" id="UP001303473"/>
    </source>
</evidence>
<feature type="region of interest" description="Disordered" evidence="1">
    <location>
        <begin position="48"/>
        <end position="78"/>
    </location>
</feature>
<feature type="transmembrane region" description="Helical" evidence="2">
    <location>
        <begin position="99"/>
        <end position="125"/>
    </location>
</feature>
<feature type="transmembrane region" description="Helical" evidence="2">
    <location>
        <begin position="131"/>
        <end position="152"/>
    </location>
</feature>
<keyword evidence="2" id="KW-0472">Membrane</keyword>
<evidence type="ECO:0000313" key="3">
    <source>
        <dbReference type="EMBL" id="KAK3945438.1"/>
    </source>
</evidence>
<dbReference type="AlphaFoldDB" id="A0AAN6S9Y0"/>
<name>A0AAN6S9Y0_9PEZI</name>
<sequence length="276" mass="29779">MSTSLVQLRAISRVLPRRCGHALQIQSQLQGRIQTAAARTWRQQNQALLRRHASSSPQPSSTGSAGPKTSSSQQAGAGKTGQLAYPEKLVIFHAGTGKITFLACLKLTTLFSVVFFTAIVAPSYVQSDDELALLKTAGVVACGIVPALFVAWSTGPFVTTIRLHLPPFARVSEEALRRFGRTHQTASTGSTLDIVTLSLIGRPRMVSVPLADLKPTNARLGMVNYTTSSSATKGKGQKGEKKQFNIQPGNNSLKNGWLWRDIAEAIDRRAVQTSKK</sequence>
<keyword evidence="4" id="KW-1185">Reference proteome</keyword>